<keyword evidence="2" id="KW-1185">Reference proteome</keyword>
<proteinExistence type="predicted"/>
<dbReference type="Proteomes" id="UP000075809">
    <property type="component" value="Unassembled WGS sequence"/>
</dbReference>
<protein>
    <submittedName>
        <fullName evidence="1">Uncharacterized protein</fullName>
    </submittedName>
</protein>
<dbReference type="AlphaFoldDB" id="A0A151X1I9"/>
<feature type="non-terminal residue" evidence="1">
    <location>
        <position position="1"/>
    </location>
</feature>
<evidence type="ECO:0000313" key="1">
    <source>
        <dbReference type="EMBL" id="KYQ54027.1"/>
    </source>
</evidence>
<dbReference type="EMBL" id="KQ982600">
    <property type="protein sequence ID" value="KYQ54027.1"/>
    <property type="molecule type" value="Genomic_DNA"/>
</dbReference>
<name>A0A151X1I9_9HYME</name>
<sequence length="120" mass="13959">NFYTYKNTFYYPLTTEVTVSNDEDSLVKTPWFLMPYNSINAEKFITICRNENLKPAFYSNNKLNKFIKVQKDALPTISNKNMVYKIECKDCDATSTKYTLKGHDTISRNATYVITCSCKM</sequence>
<reference evidence="1 2" key="1">
    <citation type="submission" date="2015-09" db="EMBL/GenBank/DDBJ databases">
        <title>Trachymyrmex zeteki WGS genome.</title>
        <authorList>
            <person name="Nygaard S."/>
            <person name="Hu H."/>
            <person name="Boomsma J."/>
            <person name="Zhang G."/>
        </authorList>
    </citation>
    <scope>NUCLEOTIDE SEQUENCE [LARGE SCALE GENOMIC DNA]</scope>
    <source>
        <strain evidence="1">Tzet28-1</strain>
        <tissue evidence="1">Whole body</tissue>
    </source>
</reference>
<evidence type="ECO:0000313" key="2">
    <source>
        <dbReference type="Proteomes" id="UP000075809"/>
    </source>
</evidence>
<accession>A0A151X1I9</accession>
<gene>
    <name evidence="1" type="ORF">ALC60_07061</name>
</gene>
<organism evidence="1 2">
    <name type="scientific">Mycetomoellerius zeteki</name>
    <dbReference type="NCBI Taxonomy" id="64791"/>
    <lineage>
        <taxon>Eukaryota</taxon>
        <taxon>Metazoa</taxon>
        <taxon>Ecdysozoa</taxon>
        <taxon>Arthropoda</taxon>
        <taxon>Hexapoda</taxon>
        <taxon>Insecta</taxon>
        <taxon>Pterygota</taxon>
        <taxon>Neoptera</taxon>
        <taxon>Endopterygota</taxon>
        <taxon>Hymenoptera</taxon>
        <taxon>Apocrita</taxon>
        <taxon>Aculeata</taxon>
        <taxon>Formicoidea</taxon>
        <taxon>Formicidae</taxon>
        <taxon>Myrmicinae</taxon>
        <taxon>Mycetomoellerius</taxon>
    </lineage>
</organism>